<evidence type="ECO:0000313" key="7">
    <source>
        <dbReference type="EMBL" id="PIK62049.1"/>
    </source>
</evidence>
<evidence type="ECO:0000256" key="3">
    <source>
        <dbReference type="ARBA" id="ARBA00022989"/>
    </source>
</evidence>
<evidence type="ECO:0000313" key="8">
    <source>
        <dbReference type="Proteomes" id="UP000230750"/>
    </source>
</evidence>
<feature type="transmembrane region" description="Helical" evidence="5">
    <location>
        <begin position="58"/>
        <end position="82"/>
    </location>
</feature>
<feature type="transmembrane region" description="Helical" evidence="5">
    <location>
        <begin position="143"/>
        <end position="165"/>
    </location>
</feature>
<keyword evidence="3 5" id="KW-1133">Transmembrane helix</keyword>
<feature type="transmembrane region" description="Helical" evidence="5">
    <location>
        <begin position="25"/>
        <end position="46"/>
    </location>
</feature>
<evidence type="ECO:0000256" key="1">
    <source>
        <dbReference type="ARBA" id="ARBA00004141"/>
    </source>
</evidence>
<evidence type="ECO:0000256" key="2">
    <source>
        <dbReference type="ARBA" id="ARBA00022692"/>
    </source>
</evidence>
<dbReference type="PANTHER" id="PTHR22911:SF6">
    <property type="entry name" value="SOLUTE CARRIER FAMILY 35 MEMBER G1"/>
    <property type="match status" value="1"/>
</dbReference>
<evidence type="ECO:0000256" key="5">
    <source>
        <dbReference type="SAM" id="Phobius"/>
    </source>
</evidence>
<keyword evidence="4 5" id="KW-0472">Membrane</keyword>
<proteinExistence type="predicted"/>
<dbReference type="PANTHER" id="PTHR22911">
    <property type="entry name" value="ACYL-MALONYL CONDENSING ENZYME-RELATED"/>
    <property type="match status" value="1"/>
</dbReference>
<protein>
    <submittedName>
        <fullName evidence="7">Putative solute carrier family 35 member G1 isoform X3</fullName>
    </submittedName>
</protein>
<reference evidence="7 8" key="1">
    <citation type="journal article" date="2017" name="PLoS Biol.">
        <title>The sea cucumber genome provides insights into morphological evolution and visceral regeneration.</title>
        <authorList>
            <person name="Zhang X."/>
            <person name="Sun L."/>
            <person name="Yuan J."/>
            <person name="Sun Y."/>
            <person name="Gao Y."/>
            <person name="Zhang L."/>
            <person name="Li S."/>
            <person name="Dai H."/>
            <person name="Hamel J.F."/>
            <person name="Liu C."/>
            <person name="Yu Y."/>
            <person name="Liu S."/>
            <person name="Lin W."/>
            <person name="Guo K."/>
            <person name="Jin S."/>
            <person name="Xu P."/>
            <person name="Storey K.B."/>
            <person name="Huan P."/>
            <person name="Zhang T."/>
            <person name="Zhou Y."/>
            <person name="Zhang J."/>
            <person name="Lin C."/>
            <person name="Li X."/>
            <person name="Xing L."/>
            <person name="Huo D."/>
            <person name="Sun M."/>
            <person name="Wang L."/>
            <person name="Mercier A."/>
            <person name="Li F."/>
            <person name="Yang H."/>
            <person name="Xiang J."/>
        </authorList>
    </citation>
    <scope>NUCLEOTIDE SEQUENCE [LARGE SCALE GENOMIC DNA]</scope>
    <source>
        <strain evidence="7">Shaxun</strain>
        <tissue evidence="7">Muscle</tissue>
    </source>
</reference>
<dbReference type="EMBL" id="MRZV01000020">
    <property type="protein sequence ID" value="PIK62049.1"/>
    <property type="molecule type" value="Genomic_DNA"/>
</dbReference>
<dbReference type="Proteomes" id="UP000230750">
    <property type="component" value="Unassembled WGS sequence"/>
</dbReference>
<dbReference type="OrthoDB" id="306876at2759"/>
<dbReference type="GO" id="GO:0016020">
    <property type="term" value="C:membrane"/>
    <property type="evidence" value="ECO:0007669"/>
    <property type="project" value="UniProtKB-SubCell"/>
</dbReference>
<dbReference type="AlphaFoldDB" id="A0A2G8LP51"/>
<evidence type="ECO:0000256" key="4">
    <source>
        <dbReference type="ARBA" id="ARBA00023136"/>
    </source>
</evidence>
<sequence length="198" mass="21455">MIAQPPFLFGGGGGEDSEEDITSEFIGAMLALFACICLALTTVLMRKMGTMNINSTKIVFYYASVAAVGTGILTTVLGAWTMPSCGKVRLALVGMGVMNSASQCLITYSLSIEKVVFVTTLRTNEVVFAFILEFLLFSISPEVFSLIGAAMVITASFILAIKKLYTEKRNRSKQKHIGSAADQKTAEEQEILRVETRV</sequence>
<comment type="caution">
    <text evidence="7">The sequence shown here is derived from an EMBL/GenBank/DDBJ whole genome shotgun (WGS) entry which is preliminary data.</text>
</comment>
<dbReference type="Pfam" id="PF00892">
    <property type="entry name" value="EamA"/>
    <property type="match status" value="1"/>
</dbReference>
<keyword evidence="2 5" id="KW-0812">Transmembrane</keyword>
<organism evidence="7 8">
    <name type="scientific">Stichopus japonicus</name>
    <name type="common">Sea cucumber</name>
    <dbReference type="NCBI Taxonomy" id="307972"/>
    <lineage>
        <taxon>Eukaryota</taxon>
        <taxon>Metazoa</taxon>
        <taxon>Echinodermata</taxon>
        <taxon>Eleutherozoa</taxon>
        <taxon>Echinozoa</taxon>
        <taxon>Holothuroidea</taxon>
        <taxon>Aspidochirotacea</taxon>
        <taxon>Aspidochirotida</taxon>
        <taxon>Stichopodidae</taxon>
        <taxon>Apostichopus</taxon>
    </lineage>
</organism>
<comment type="subcellular location">
    <subcellularLocation>
        <location evidence="1">Membrane</location>
        <topology evidence="1">Multi-pass membrane protein</topology>
    </subcellularLocation>
</comment>
<dbReference type="STRING" id="307972.A0A2G8LP51"/>
<evidence type="ECO:0000259" key="6">
    <source>
        <dbReference type="Pfam" id="PF00892"/>
    </source>
</evidence>
<name>A0A2G8LP51_STIJA</name>
<keyword evidence="8" id="KW-1185">Reference proteome</keyword>
<feature type="domain" description="EamA" evidence="6">
    <location>
        <begin position="26"/>
        <end position="159"/>
    </location>
</feature>
<dbReference type="InterPro" id="IPR000620">
    <property type="entry name" value="EamA_dom"/>
</dbReference>
<accession>A0A2G8LP51</accession>
<gene>
    <name evidence="7" type="ORF">BSL78_01060</name>
</gene>